<dbReference type="CDD" id="cd00053">
    <property type="entry name" value="EGF"/>
    <property type="match status" value="1"/>
</dbReference>
<dbReference type="SMART" id="SM00241">
    <property type="entry name" value="ZP"/>
    <property type="match status" value="1"/>
</dbReference>
<keyword evidence="4" id="KW-1133">Transmembrane helix</keyword>
<accession>A0ABM1K3L0</accession>
<evidence type="ECO:0000256" key="4">
    <source>
        <dbReference type="SAM" id="Phobius"/>
    </source>
</evidence>
<keyword evidence="4" id="KW-0812">Transmembrane</keyword>
<proteinExistence type="predicted"/>
<evidence type="ECO:0000256" key="3">
    <source>
        <dbReference type="PROSITE-ProRule" id="PRU00076"/>
    </source>
</evidence>
<dbReference type="Gene3D" id="2.60.40.3210">
    <property type="entry name" value="Zona pellucida, ZP-N domain"/>
    <property type="match status" value="1"/>
</dbReference>
<evidence type="ECO:0000313" key="8">
    <source>
        <dbReference type="Proteomes" id="UP000694871"/>
    </source>
</evidence>
<dbReference type="InterPro" id="IPR042235">
    <property type="entry name" value="ZP-C_dom"/>
</dbReference>
<dbReference type="GeneID" id="107111782"/>
<keyword evidence="3" id="KW-0245">EGF-like domain</keyword>
<dbReference type="PANTHER" id="PTHR14002:SF53">
    <property type="entry name" value="UROMODULIN"/>
    <property type="match status" value="1"/>
</dbReference>
<sequence length="419" mass="46540">MSGHQVAMISSLLTLVLFLAGVGNCHGQLTEIHTTTGNAVLRTPRTLGPCFSSPCWNQGDCSVVEGKPSCACKPGFTGPFCKEMVVDLQCEEEFMMMMVRKEVFEMFSIPLALVHLKNSACKVSEQEERGAAYFGAKLTKENHTRCGSLIQVNGSHVSYANEIQTDREDDGVITRTVVLNVRFSCIYAYTRVVGLQNPLKAVDTLVQFAVKEGDFTVTMALYDTSAYDQVYSQQRLFSLLLTDTLYVLLQIRGQQQVKYFFLSVEDCWGTPKSDPNHSLKHHLVMKGCPHDKTATILNDIGTSTMAKFSFQMFQFKNFTEVYLHCQVRLCIPENQEPCAKHCPSKLKRKRAMDDNYSKIVSYGPIRLLAPSSLETKNTTPSGSQKSAPWDLQLWIPGAVVSVGIGIAVILTAVAKAMKK</sequence>
<evidence type="ECO:0000313" key="9">
    <source>
        <dbReference type="RefSeq" id="XP_015268297.1"/>
    </source>
</evidence>
<dbReference type="PROSITE" id="PS50026">
    <property type="entry name" value="EGF_3"/>
    <property type="match status" value="1"/>
</dbReference>
<evidence type="ECO:0000259" key="6">
    <source>
        <dbReference type="PROSITE" id="PS50026"/>
    </source>
</evidence>
<feature type="disulfide bond" evidence="3">
    <location>
        <begin position="72"/>
        <end position="81"/>
    </location>
</feature>
<evidence type="ECO:0000259" key="7">
    <source>
        <dbReference type="PROSITE" id="PS51034"/>
    </source>
</evidence>
<feature type="domain" description="ZP" evidence="7">
    <location>
        <begin position="89"/>
        <end position="345"/>
    </location>
</feature>
<dbReference type="Pfam" id="PF23344">
    <property type="entry name" value="ZP-N"/>
    <property type="match status" value="1"/>
</dbReference>
<dbReference type="Proteomes" id="UP000694871">
    <property type="component" value="Unplaced"/>
</dbReference>
<dbReference type="InterPro" id="IPR000742">
    <property type="entry name" value="EGF"/>
</dbReference>
<feature type="chain" id="PRO_5047436371" evidence="5">
    <location>
        <begin position="28"/>
        <end position="419"/>
    </location>
</feature>
<gene>
    <name evidence="9" type="primary">LOC107111782</name>
</gene>
<organism evidence="8 9">
    <name type="scientific">Gekko japonicus</name>
    <name type="common">Schlegel's Japanese gecko</name>
    <dbReference type="NCBI Taxonomy" id="146911"/>
    <lineage>
        <taxon>Eukaryota</taxon>
        <taxon>Metazoa</taxon>
        <taxon>Chordata</taxon>
        <taxon>Craniata</taxon>
        <taxon>Vertebrata</taxon>
        <taxon>Euteleostomi</taxon>
        <taxon>Lepidosauria</taxon>
        <taxon>Squamata</taxon>
        <taxon>Bifurcata</taxon>
        <taxon>Gekkota</taxon>
        <taxon>Gekkonidae</taxon>
        <taxon>Gekkoninae</taxon>
        <taxon>Gekko</taxon>
    </lineage>
</organism>
<dbReference type="Gene3D" id="2.60.40.4100">
    <property type="entry name" value="Zona pellucida, ZP-C domain"/>
    <property type="match status" value="1"/>
</dbReference>
<dbReference type="PROSITE" id="PS00022">
    <property type="entry name" value="EGF_1"/>
    <property type="match status" value="1"/>
</dbReference>
<dbReference type="Gene3D" id="2.10.25.10">
    <property type="entry name" value="Laminin"/>
    <property type="match status" value="1"/>
</dbReference>
<dbReference type="InterPro" id="IPR055356">
    <property type="entry name" value="ZP-N"/>
</dbReference>
<dbReference type="PANTHER" id="PTHR14002">
    <property type="entry name" value="ENDOGLIN/TGF-BETA RECEPTOR TYPE III"/>
    <property type="match status" value="1"/>
</dbReference>
<keyword evidence="1 5" id="KW-0732">Signal</keyword>
<comment type="caution">
    <text evidence="3">Lacks conserved residue(s) required for the propagation of feature annotation.</text>
</comment>
<dbReference type="RefSeq" id="XP_015268297.1">
    <property type="nucleotide sequence ID" value="XM_015412811.1"/>
</dbReference>
<dbReference type="PROSITE" id="PS51034">
    <property type="entry name" value="ZP_2"/>
    <property type="match status" value="1"/>
</dbReference>
<dbReference type="InterPro" id="IPR055355">
    <property type="entry name" value="ZP-C"/>
</dbReference>
<feature type="domain" description="EGF-like" evidence="6">
    <location>
        <begin position="46"/>
        <end position="82"/>
    </location>
</feature>
<dbReference type="SMART" id="SM00181">
    <property type="entry name" value="EGF"/>
    <property type="match status" value="1"/>
</dbReference>
<keyword evidence="4" id="KW-0472">Membrane</keyword>
<evidence type="ECO:0000256" key="5">
    <source>
        <dbReference type="SAM" id="SignalP"/>
    </source>
</evidence>
<keyword evidence="8" id="KW-1185">Reference proteome</keyword>
<evidence type="ECO:0000256" key="1">
    <source>
        <dbReference type="ARBA" id="ARBA00022729"/>
    </source>
</evidence>
<protein>
    <submittedName>
        <fullName evidence="9">Pancreatic secretory granule membrane major glycoprotein GP2-like</fullName>
    </submittedName>
</protein>
<keyword evidence="2 3" id="KW-1015">Disulfide bond</keyword>
<dbReference type="PROSITE" id="PS01186">
    <property type="entry name" value="EGF_2"/>
    <property type="match status" value="1"/>
</dbReference>
<dbReference type="SUPFAM" id="SSF57196">
    <property type="entry name" value="EGF/Laminin"/>
    <property type="match status" value="1"/>
</dbReference>
<dbReference type="InterPro" id="IPR001507">
    <property type="entry name" value="ZP_dom"/>
</dbReference>
<evidence type="ECO:0000256" key="2">
    <source>
        <dbReference type="ARBA" id="ARBA00023157"/>
    </source>
</evidence>
<feature type="signal peptide" evidence="5">
    <location>
        <begin position="1"/>
        <end position="27"/>
    </location>
</feature>
<reference evidence="9" key="1">
    <citation type="submission" date="2025-08" db="UniProtKB">
        <authorList>
            <consortium name="RefSeq"/>
        </authorList>
    </citation>
    <scope>IDENTIFICATION</scope>
</reference>
<feature type="transmembrane region" description="Helical" evidence="4">
    <location>
        <begin position="393"/>
        <end position="414"/>
    </location>
</feature>
<name>A0ABM1K3L0_GEKJA</name>
<dbReference type="Pfam" id="PF00100">
    <property type="entry name" value="Zona_pellucida"/>
    <property type="match status" value="1"/>
</dbReference>